<protein>
    <submittedName>
        <fullName evidence="1">Uncharacterized protein</fullName>
    </submittedName>
</protein>
<sequence>MRLRFVCLVVQVQDFVIDQMPDTTSINWKSDTRRRVTVLSSILDPDKCFPRANTHTSNPMAEWMREGMSYLSFTEMDDEVEIEYGGLTNVGNETASCTGLPFVCMNMGEALVRWEQLVTPMRTLSITEK</sequence>
<proteinExistence type="predicted"/>
<dbReference type="AlphaFoldDB" id="A0A2P4YCX5"/>
<reference evidence="1 2" key="1">
    <citation type="journal article" date="2017" name="Genome Biol. Evol.">
        <title>Phytophthora megakarya and P. palmivora, closely related causal agents of cacao black pod rot, underwent increases in genome sizes and gene numbers by different mechanisms.</title>
        <authorList>
            <person name="Ali S.S."/>
            <person name="Shao J."/>
            <person name="Lary D.J."/>
            <person name="Kronmiller B."/>
            <person name="Shen D."/>
            <person name="Strem M.D."/>
            <person name="Amoako-Attah I."/>
            <person name="Akrofi A.Y."/>
            <person name="Begoude B.A."/>
            <person name="Ten Hoopen G.M."/>
            <person name="Coulibaly K."/>
            <person name="Kebe B.I."/>
            <person name="Melnick R.L."/>
            <person name="Guiltinan M.J."/>
            <person name="Tyler B.M."/>
            <person name="Meinhardt L.W."/>
            <person name="Bailey B.A."/>
        </authorList>
    </citation>
    <scope>NUCLEOTIDE SEQUENCE [LARGE SCALE GENOMIC DNA]</scope>
    <source>
        <strain evidence="2">sbr112.9</strain>
    </source>
</reference>
<dbReference type="Proteomes" id="UP000237271">
    <property type="component" value="Unassembled WGS sequence"/>
</dbReference>
<comment type="caution">
    <text evidence="1">The sequence shown here is derived from an EMBL/GenBank/DDBJ whole genome shotgun (WGS) entry which is preliminary data.</text>
</comment>
<evidence type="ECO:0000313" key="2">
    <source>
        <dbReference type="Proteomes" id="UP000237271"/>
    </source>
</evidence>
<name>A0A2P4YCX5_9STRA</name>
<organism evidence="1 2">
    <name type="scientific">Phytophthora palmivora</name>
    <dbReference type="NCBI Taxonomy" id="4796"/>
    <lineage>
        <taxon>Eukaryota</taxon>
        <taxon>Sar</taxon>
        <taxon>Stramenopiles</taxon>
        <taxon>Oomycota</taxon>
        <taxon>Peronosporomycetes</taxon>
        <taxon>Peronosporales</taxon>
        <taxon>Peronosporaceae</taxon>
        <taxon>Phytophthora</taxon>
    </lineage>
</organism>
<gene>
    <name evidence="1" type="ORF">PHPALM_7199</name>
</gene>
<evidence type="ECO:0000313" key="1">
    <source>
        <dbReference type="EMBL" id="POM75663.1"/>
    </source>
</evidence>
<dbReference type="OrthoDB" id="118172at2759"/>
<dbReference type="EMBL" id="NCKW01003702">
    <property type="protein sequence ID" value="POM75663.1"/>
    <property type="molecule type" value="Genomic_DNA"/>
</dbReference>
<keyword evidence="2" id="KW-1185">Reference proteome</keyword>
<accession>A0A2P4YCX5</accession>